<gene>
    <name evidence="3" type="ORF">MCOR_864</name>
</gene>
<dbReference type="Gene3D" id="2.120.10.30">
    <property type="entry name" value="TolB, C-terminal domain"/>
    <property type="match status" value="1"/>
</dbReference>
<dbReference type="Proteomes" id="UP000507470">
    <property type="component" value="Unassembled WGS sequence"/>
</dbReference>
<evidence type="ECO:0000313" key="3">
    <source>
        <dbReference type="EMBL" id="CAC5356943.1"/>
    </source>
</evidence>
<dbReference type="AlphaFoldDB" id="A0A6J7ZWV7"/>
<organism evidence="3 4">
    <name type="scientific">Mytilus coruscus</name>
    <name type="common">Sea mussel</name>
    <dbReference type="NCBI Taxonomy" id="42192"/>
    <lineage>
        <taxon>Eukaryota</taxon>
        <taxon>Metazoa</taxon>
        <taxon>Spiralia</taxon>
        <taxon>Lophotrochozoa</taxon>
        <taxon>Mollusca</taxon>
        <taxon>Bivalvia</taxon>
        <taxon>Autobranchia</taxon>
        <taxon>Pteriomorphia</taxon>
        <taxon>Mytilida</taxon>
        <taxon>Mytiloidea</taxon>
        <taxon>Mytilidae</taxon>
        <taxon>Mytilinae</taxon>
        <taxon>Mytilus</taxon>
    </lineage>
</organism>
<dbReference type="OrthoDB" id="342730at2759"/>
<evidence type="ECO:0000256" key="1">
    <source>
        <dbReference type="ARBA" id="ARBA00022737"/>
    </source>
</evidence>
<dbReference type="EMBL" id="CACVKT020000197">
    <property type="protein sequence ID" value="CAC5356943.1"/>
    <property type="molecule type" value="Genomic_DNA"/>
</dbReference>
<evidence type="ECO:0000313" key="4">
    <source>
        <dbReference type="Proteomes" id="UP000507470"/>
    </source>
</evidence>
<keyword evidence="1" id="KW-0677">Repeat</keyword>
<feature type="repeat" description="NHL" evidence="2">
    <location>
        <begin position="123"/>
        <end position="155"/>
    </location>
</feature>
<evidence type="ECO:0000256" key="2">
    <source>
        <dbReference type="PROSITE-ProRule" id="PRU00504"/>
    </source>
</evidence>
<dbReference type="InterPro" id="IPR011042">
    <property type="entry name" value="6-blade_b-propeller_TolB-like"/>
</dbReference>
<accession>A0A6J7ZWV7</accession>
<sequence length="201" mass="22390">MMALNQIPYDMCFVKDYTVAVTLSRVHKVVLVDVEKHKLIQDIELSYECFGVSSDGEVLVISHAMEAQVLVYNLKDMSSNILEGIDANRVSLFEGIIYGTNRWNNTVFSFRITGELLWTLNLKDISSPEGIAVHTNGLVYISSYDNNRIVVLSSDGKTSRTILCEEDGIKDPFAMGINRETGTLLCSSFTKGKEGAFAFKI</sequence>
<proteinExistence type="predicted"/>
<keyword evidence="4" id="KW-1185">Reference proteome</keyword>
<protein>
    <submittedName>
        <fullName evidence="3">Uncharacterized protein</fullName>
    </submittedName>
</protein>
<dbReference type="PROSITE" id="PS51125">
    <property type="entry name" value="NHL"/>
    <property type="match status" value="1"/>
</dbReference>
<name>A0A6J7ZWV7_MYTCO</name>
<dbReference type="SUPFAM" id="SSF101898">
    <property type="entry name" value="NHL repeat"/>
    <property type="match status" value="1"/>
</dbReference>
<dbReference type="InterPro" id="IPR001258">
    <property type="entry name" value="NHL_repeat"/>
</dbReference>
<reference evidence="3 4" key="1">
    <citation type="submission" date="2020-06" db="EMBL/GenBank/DDBJ databases">
        <authorList>
            <person name="Li R."/>
            <person name="Bekaert M."/>
        </authorList>
    </citation>
    <scope>NUCLEOTIDE SEQUENCE [LARGE SCALE GENOMIC DNA]</scope>
    <source>
        <strain evidence="4">wild</strain>
    </source>
</reference>